<dbReference type="Pfam" id="PF14547">
    <property type="entry name" value="Hydrophob_seed"/>
    <property type="match status" value="1"/>
</dbReference>
<keyword evidence="2" id="KW-0732">Signal</keyword>
<name>A0A6J1I2E1_CUCMA</name>
<gene>
    <name evidence="5" type="primary">LOC111468986</name>
</gene>
<dbReference type="InterPro" id="IPR027923">
    <property type="entry name" value="Hydrophob_seed_dom"/>
</dbReference>
<dbReference type="PANTHER" id="PTHR31731">
    <property type="match status" value="1"/>
</dbReference>
<dbReference type="SUPFAM" id="SSF47699">
    <property type="entry name" value="Bifunctional inhibitor/lipid-transfer protein/seed storage 2S albumin"/>
    <property type="match status" value="1"/>
</dbReference>
<dbReference type="RefSeq" id="XP_022969938.1">
    <property type="nucleotide sequence ID" value="XM_023114170.1"/>
</dbReference>
<dbReference type="InterPro" id="IPR036312">
    <property type="entry name" value="Bifun_inhib/LTP/seed_sf"/>
</dbReference>
<evidence type="ECO:0000313" key="5">
    <source>
        <dbReference type="RefSeq" id="XP_022969938.1"/>
    </source>
</evidence>
<comment type="similarity">
    <text evidence="1">Belongs to the plant LTP family. PEARLI1 subfamily.</text>
</comment>
<dbReference type="Gene3D" id="1.10.110.10">
    <property type="entry name" value="Plant lipid-transfer and hydrophobic proteins"/>
    <property type="match status" value="1"/>
</dbReference>
<protein>
    <submittedName>
        <fullName evidence="5">14 kDa proline-rich protein DC2.15-like</fullName>
    </submittedName>
</protein>
<evidence type="ECO:0000259" key="3">
    <source>
        <dbReference type="Pfam" id="PF14547"/>
    </source>
</evidence>
<dbReference type="KEGG" id="cmax:111468986"/>
<accession>A0A6J1I2E1</accession>
<dbReference type="InterPro" id="IPR051636">
    <property type="entry name" value="Plant_LTP/defense-related"/>
</dbReference>
<feature type="signal peptide" evidence="2">
    <location>
        <begin position="1"/>
        <end position="30"/>
    </location>
</feature>
<feature type="domain" description="Hydrophobic seed protein" evidence="3">
    <location>
        <begin position="67"/>
        <end position="152"/>
    </location>
</feature>
<dbReference type="Proteomes" id="UP000504608">
    <property type="component" value="Unplaced"/>
</dbReference>
<dbReference type="GeneID" id="111468986"/>
<dbReference type="AlphaFoldDB" id="A0A6J1I2E1"/>
<proteinExistence type="inferred from homology"/>
<feature type="chain" id="PRO_5026734585" evidence="2">
    <location>
        <begin position="31"/>
        <end position="153"/>
    </location>
</feature>
<evidence type="ECO:0000256" key="1">
    <source>
        <dbReference type="ARBA" id="ARBA00008965"/>
    </source>
</evidence>
<evidence type="ECO:0000313" key="4">
    <source>
        <dbReference type="Proteomes" id="UP000504608"/>
    </source>
</evidence>
<keyword evidence="4" id="KW-1185">Reference proteome</keyword>
<evidence type="ECO:0000256" key="2">
    <source>
        <dbReference type="SAM" id="SignalP"/>
    </source>
</evidence>
<sequence>MGSKPYSFSAFAFFLSFNLLFSTLITTPSATDSPSNPPPILPPLTPAGESVLPPLTPPVSPGADEKCGEDGIKISMCAMLLDWDLLKVIAGGGAPVTPCCSLMEGLADYEAAACLCAAIKASVLGDGFVHIPISFTLLLINCGGKKAQGFECF</sequence>
<organism evidence="4 5">
    <name type="scientific">Cucurbita maxima</name>
    <name type="common">Pumpkin</name>
    <name type="synonym">Winter squash</name>
    <dbReference type="NCBI Taxonomy" id="3661"/>
    <lineage>
        <taxon>Eukaryota</taxon>
        <taxon>Viridiplantae</taxon>
        <taxon>Streptophyta</taxon>
        <taxon>Embryophyta</taxon>
        <taxon>Tracheophyta</taxon>
        <taxon>Spermatophyta</taxon>
        <taxon>Magnoliopsida</taxon>
        <taxon>eudicotyledons</taxon>
        <taxon>Gunneridae</taxon>
        <taxon>Pentapetalae</taxon>
        <taxon>rosids</taxon>
        <taxon>fabids</taxon>
        <taxon>Cucurbitales</taxon>
        <taxon>Cucurbitaceae</taxon>
        <taxon>Cucurbiteae</taxon>
        <taxon>Cucurbita</taxon>
    </lineage>
</organism>
<dbReference type="CDD" id="cd01958">
    <property type="entry name" value="HPS_like"/>
    <property type="match status" value="1"/>
</dbReference>
<reference evidence="5" key="1">
    <citation type="submission" date="2025-08" db="UniProtKB">
        <authorList>
            <consortium name="RefSeq"/>
        </authorList>
    </citation>
    <scope>IDENTIFICATION</scope>
    <source>
        <tissue evidence="5">Young leaves</tissue>
    </source>
</reference>